<gene>
    <name evidence="3" type="ORF">AB852_16155</name>
</gene>
<keyword evidence="4" id="KW-1185">Reference proteome</keyword>
<comment type="caution">
    <text evidence="3">The sequence shown here is derived from an EMBL/GenBank/DDBJ whole genome shotgun (WGS) entry which is preliminary data.</text>
</comment>
<keyword evidence="2" id="KW-0472">Membrane</keyword>
<protein>
    <submittedName>
        <fullName evidence="3">Uncharacterized protein</fullName>
    </submittedName>
</protein>
<evidence type="ECO:0000256" key="1">
    <source>
        <dbReference type="SAM" id="MobiDB-lite"/>
    </source>
</evidence>
<evidence type="ECO:0000256" key="2">
    <source>
        <dbReference type="SAM" id="Phobius"/>
    </source>
</evidence>
<evidence type="ECO:0000313" key="4">
    <source>
        <dbReference type="Proteomes" id="UP000186455"/>
    </source>
</evidence>
<feature type="transmembrane region" description="Helical" evidence="2">
    <location>
        <begin position="141"/>
        <end position="158"/>
    </location>
</feature>
<keyword evidence="2" id="KW-0812">Transmembrane</keyword>
<dbReference type="Proteomes" id="UP000186455">
    <property type="component" value="Unassembled WGS sequence"/>
</dbReference>
<feature type="transmembrane region" description="Helical" evidence="2">
    <location>
        <begin position="262"/>
        <end position="287"/>
    </location>
</feature>
<sequence length="294" mass="32046">MVAQVRRAYDPCMKNPPPASRPQPLTLRSGRSDRISLEDGAVSLTRGAVRRRIPLTAVEEARTPDGRTLEIVLTAAPGRAATTYRFTSRYAATLAALRDAVNAGRPPRDVHTPRVDGESLVEVVAREAAVRLRDDMPRVRRLIGVALYLAGLALMLVAGDGDAVLYWAFGAVTLAGVVGSVKIVKGLWLRIVLRGRGVTVTAEHELSDDRKNLYRFTDTQGVEHRVPIGFDTQSHQHPEQIQVTYDPNRPGRATSVLPSSVVLAQVSGLVLLGVPALVFTAYVFLYLPVEVLFL</sequence>
<organism evidence="3 4">
    <name type="scientific">Streptomyces uncialis</name>
    <dbReference type="NCBI Taxonomy" id="1048205"/>
    <lineage>
        <taxon>Bacteria</taxon>
        <taxon>Bacillati</taxon>
        <taxon>Actinomycetota</taxon>
        <taxon>Actinomycetes</taxon>
        <taxon>Kitasatosporales</taxon>
        <taxon>Streptomycetaceae</taxon>
        <taxon>Streptomyces</taxon>
    </lineage>
</organism>
<name>A0A1Q4V8T7_9ACTN</name>
<reference evidence="3 4" key="1">
    <citation type="submission" date="2015-06" db="EMBL/GenBank/DDBJ databases">
        <title>Cloning and characterization of the uncialamcin biosynthetic gene cluster.</title>
        <authorList>
            <person name="Yan X."/>
            <person name="Huang T."/>
            <person name="Ge H."/>
            <person name="Shen B."/>
        </authorList>
    </citation>
    <scope>NUCLEOTIDE SEQUENCE [LARGE SCALE GENOMIC DNA]</scope>
    <source>
        <strain evidence="3 4">DCA2648</strain>
    </source>
</reference>
<keyword evidence="2" id="KW-1133">Transmembrane helix</keyword>
<dbReference type="AlphaFoldDB" id="A0A1Q4V8T7"/>
<accession>A0A1Q4V8T7</accession>
<evidence type="ECO:0000313" key="3">
    <source>
        <dbReference type="EMBL" id="OKH94150.1"/>
    </source>
</evidence>
<feature type="region of interest" description="Disordered" evidence="1">
    <location>
        <begin position="1"/>
        <end position="32"/>
    </location>
</feature>
<dbReference type="EMBL" id="LFBV01000003">
    <property type="protein sequence ID" value="OKH94150.1"/>
    <property type="molecule type" value="Genomic_DNA"/>
</dbReference>
<feature type="transmembrane region" description="Helical" evidence="2">
    <location>
        <begin position="164"/>
        <end position="184"/>
    </location>
</feature>
<proteinExistence type="predicted"/>